<gene>
    <name evidence="2" type="ORF">DID88_003755</name>
</gene>
<keyword evidence="3" id="KW-1185">Reference proteome</keyword>
<feature type="region of interest" description="Disordered" evidence="1">
    <location>
        <begin position="153"/>
        <end position="172"/>
    </location>
</feature>
<reference evidence="2 3" key="1">
    <citation type="submission" date="2018-06" db="EMBL/GenBank/DDBJ databases">
        <title>Genome Sequence of the Brown Rot Fungal Pathogen Monilinia fructigena.</title>
        <authorList>
            <person name="Landi L."/>
            <person name="De Miccolis Angelini R.M."/>
            <person name="Pollastro S."/>
            <person name="Abate D."/>
            <person name="Faretra F."/>
            <person name="Romanazzi G."/>
        </authorList>
    </citation>
    <scope>NUCLEOTIDE SEQUENCE [LARGE SCALE GENOMIC DNA]</scope>
    <source>
        <strain evidence="2 3">Mfrg269</strain>
    </source>
</reference>
<evidence type="ECO:0000313" key="3">
    <source>
        <dbReference type="Proteomes" id="UP000249056"/>
    </source>
</evidence>
<feature type="region of interest" description="Disordered" evidence="1">
    <location>
        <begin position="1"/>
        <end position="48"/>
    </location>
</feature>
<comment type="caution">
    <text evidence="2">The sequence shown here is derived from an EMBL/GenBank/DDBJ whole genome shotgun (WGS) entry which is preliminary data.</text>
</comment>
<evidence type="ECO:0000313" key="2">
    <source>
        <dbReference type="EMBL" id="RAL63330.1"/>
    </source>
</evidence>
<name>A0A395ISP3_9HELO</name>
<dbReference type="Proteomes" id="UP000249056">
    <property type="component" value="Unassembled WGS sequence"/>
</dbReference>
<organism evidence="2 3">
    <name type="scientific">Monilinia fructigena</name>
    <dbReference type="NCBI Taxonomy" id="38457"/>
    <lineage>
        <taxon>Eukaryota</taxon>
        <taxon>Fungi</taxon>
        <taxon>Dikarya</taxon>
        <taxon>Ascomycota</taxon>
        <taxon>Pezizomycotina</taxon>
        <taxon>Leotiomycetes</taxon>
        <taxon>Helotiales</taxon>
        <taxon>Sclerotiniaceae</taxon>
        <taxon>Monilinia</taxon>
    </lineage>
</organism>
<dbReference type="EMBL" id="QKRW01000019">
    <property type="protein sequence ID" value="RAL63330.1"/>
    <property type="molecule type" value="Genomic_DNA"/>
</dbReference>
<evidence type="ECO:0000256" key="1">
    <source>
        <dbReference type="SAM" id="MobiDB-lite"/>
    </source>
</evidence>
<accession>A0A395ISP3</accession>
<dbReference type="AlphaFoldDB" id="A0A395ISP3"/>
<dbReference type="OrthoDB" id="5335210at2759"/>
<proteinExistence type="predicted"/>
<sequence length="189" mass="20571">MFRSRKKKDAAKDAAEGVGRASSDIEHAPAIKSSKTFRLGKKKEEPEPKLELDLEHALPSSDDFRTSLLMNGLSARFSMLREQDDPSSKIGKASDDSVLFPKRASKLIDFGLFQGQGLSDIAEVSSIHGSVRPPFAFSKLDAYADGYGTDDESIHTGSIMSRPKPGEGNVLFGGRQKILQNSRGVEELS</sequence>
<protein>
    <submittedName>
        <fullName evidence="2">Uncharacterized protein</fullName>
    </submittedName>
</protein>